<feature type="short sequence motif" description="Histidine triad motif" evidence="2 3">
    <location>
        <begin position="98"/>
        <end position="102"/>
    </location>
</feature>
<dbReference type="InterPro" id="IPR036265">
    <property type="entry name" value="HIT-like_sf"/>
</dbReference>
<dbReference type="Pfam" id="PF01230">
    <property type="entry name" value="HIT"/>
    <property type="match status" value="1"/>
</dbReference>
<reference evidence="5" key="1">
    <citation type="journal article" date="2020" name="mSystems">
        <title>Genome- and Community-Level Interaction Insights into Carbon Utilization and Element Cycling Functions of Hydrothermarchaeota in Hydrothermal Sediment.</title>
        <authorList>
            <person name="Zhou Z."/>
            <person name="Liu Y."/>
            <person name="Xu W."/>
            <person name="Pan J."/>
            <person name="Luo Z.H."/>
            <person name="Li M."/>
        </authorList>
    </citation>
    <scope>NUCLEOTIDE SEQUENCE [LARGE SCALE GENOMIC DNA]</scope>
    <source>
        <strain evidence="5">SpSt-1257</strain>
    </source>
</reference>
<protein>
    <submittedName>
        <fullName evidence="5">Histidine triad nucleotide-binding protein</fullName>
    </submittedName>
</protein>
<dbReference type="PROSITE" id="PS51084">
    <property type="entry name" value="HIT_2"/>
    <property type="match status" value="1"/>
</dbReference>
<name>A0A831YAR1_9AQUI</name>
<dbReference type="InterPro" id="IPR011146">
    <property type="entry name" value="HIT-like"/>
</dbReference>
<dbReference type="Proteomes" id="UP000885621">
    <property type="component" value="Unassembled WGS sequence"/>
</dbReference>
<evidence type="ECO:0000256" key="3">
    <source>
        <dbReference type="PROSITE-ProRule" id="PRU00464"/>
    </source>
</evidence>
<dbReference type="EMBL" id="DSFC01000061">
    <property type="protein sequence ID" value="HEV08982.1"/>
    <property type="molecule type" value="Genomic_DNA"/>
</dbReference>
<organism evidence="5">
    <name type="scientific">Sulfurihydrogenibium azorense</name>
    <dbReference type="NCBI Taxonomy" id="309806"/>
    <lineage>
        <taxon>Bacteria</taxon>
        <taxon>Pseudomonadati</taxon>
        <taxon>Aquificota</taxon>
        <taxon>Aquificia</taxon>
        <taxon>Aquificales</taxon>
        <taxon>Hydrogenothermaceae</taxon>
        <taxon>Sulfurihydrogenibium</taxon>
    </lineage>
</organism>
<evidence type="ECO:0000313" key="5">
    <source>
        <dbReference type="EMBL" id="HEV08982.1"/>
    </source>
</evidence>
<evidence type="ECO:0000259" key="4">
    <source>
        <dbReference type="PROSITE" id="PS51084"/>
    </source>
</evidence>
<feature type="active site" description="Tele-AMP-histidine intermediate" evidence="1">
    <location>
        <position position="100"/>
    </location>
</feature>
<gene>
    <name evidence="5" type="ORF">ENO34_01125</name>
</gene>
<dbReference type="PANTHER" id="PTHR23089">
    <property type="entry name" value="HISTIDINE TRIAD HIT PROTEIN"/>
    <property type="match status" value="1"/>
</dbReference>
<feature type="domain" description="HIT" evidence="4">
    <location>
        <begin position="5"/>
        <end position="114"/>
    </location>
</feature>
<evidence type="ECO:0000256" key="1">
    <source>
        <dbReference type="PIRSR" id="PIRSR601310-1"/>
    </source>
</evidence>
<proteinExistence type="predicted"/>
<dbReference type="InterPro" id="IPR001310">
    <property type="entry name" value="Histidine_triad_HIT"/>
</dbReference>
<comment type="caution">
    <text evidence="5">The sequence shown here is derived from an EMBL/GenBank/DDBJ whole genome shotgun (WGS) entry which is preliminary data.</text>
</comment>
<dbReference type="CDD" id="cd01276">
    <property type="entry name" value="PKCI_related"/>
    <property type="match status" value="1"/>
</dbReference>
<evidence type="ECO:0000256" key="2">
    <source>
        <dbReference type="PIRSR" id="PIRSR601310-3"/>
    </source>
</evidence>
<dbReference type="PRINTS" id="PR00332">
    <property type="entry name" value="HISTRIAD"/>
</dbReference>
<accession>A0A831YAR1</accession>
<sequence length="115" mass="13031">MDNCVFCKIVNKEIPAKIVYEDELIMAFHDIRPQAKVHVLIIPKEHIPNNLYFEGKHKTLIGHLILKANEIAKMLGIAETGFRLIVNTGKDSGQEVFHVHWHLLGGEPLGKLICK</sequence>
<dbReference type="AlphaFoldDB" id="A0A831YAR1"/>
<dbReference type="Gene3D" id="3.30.428.10">
    <property type="entry name" value="HIT-like"/>
    <property type="match status" value="1"/>
</dbReference>
<dbReference type="SUPFAM" id="SSF54197">
    <property type="entry name" value="HIT-like"/>
    <property type="match status" value="1"/>
</dbReference>
<dbReference type="GO" id="GO:0003824">
    <property type="term" value="F:catalytic activity"/>
    <property type="evidence" value="ECO:0007669"/>
    <property type="project" value="InterPro"/>
</dbReference>